<gene>
    <name evidence="2" type="ORF">UTRI_02965</name>
</gene>
<feature type="compositionally biased region" description="Acidic residues" evidence="1">
    <location>
        <begin position="1258"/>
        <end position="1291"/>
    </location>
</feature>
<feature type="compositionally biased region" description="Acidic residues" evidence="1">
    <location>
        <begin position="209"/>
        <end position="219"/>
    </location>
</feature>
<dbReference type="PANTHER" id="PTHR47807:SF1">
    <property type="entry name" value="PROTEIN TBF1"/>
    <property type="match status" value="1"/>
</dbReference>
<feature type="compositionally biased region" description="Polar residues" evidence="1">
    <location>
        <begin position="861"/>
        <end position="874"/>
    </location>
</feature>
<feature type="compositionally biased region" description="Polar residues" evidence="1">
    <location>
        <begin position="1323"/>
        <end position="1332"/>
    </location>
</feature>
<feature type="region of interest" description="Disordered" evidence="1">
    <location>
        <begin position="544"/>
        <end position="580"/>
    </location>
</feature>
<protein>
    <submittedName>
        <fullName evidence="2">Uncharacterized protein</fullName>
    </submittedName>
</protein>
<feature type="compositionally biased region" description="Polar residues" evidence="1">
    <location>
        <begin position="554"/>
        <end position="578"/>
    </location>
</feature>
<feature type="compositionally biased region" description="Basic residues" evidence="1">
    <location>
        <begin position="787"/>
        <end position="797"/>
    </location>
</feature>
<feature type="region of interest" description="Disordered" evidence="1">
    <location>
        <begin position="607"/>
        <end position="628"/>
    </location>
</feature>
<dbReference type="Proteomes" id="UP000324022">
    <property type="component" value="Unassembled WGS sequence"/>
</dbReference>
<evidence type="ECO:0000313" key="3">
    <source>
        <dbReference type="Proteomes" id="UP000324022"/>
    </source>
</evidence>
<feature type="region of interest" description="Disordered" evidence="1">
    <location>
        <begin position="133"/>
        <end position="238"/>
    </location>
</feature>
<proteinExistence type="predicted"/>
<feature type="region of interest" description="Disordered" evidence="1">
    <location>
        <begin position="1242"/>
        <end position="1332"/>
    </location>
</feature>
<dbReference type="InterPro" id="IPR052833">
    <property type="entry name" value="Telomeric_DNA-bd_trans-reg"/>
</dbReference>
<feature type="region of interest" description="Disordered" evidence="1">
    <location>
        <begin position="684"/>
        <end position="938"/>
    </location>
</feature>
<feature type="compositionally biased region" description="Acidic residues" evidence="1">
    <location>
        <begin position="1100"/>
        <end position="1112"/>
    </location>
</feature>
<dbReference type="PANTHER" id="PTHR47807">
    <property type="entry name" value="PROTEIN TBF1"/>
    <property type="match status" value="1"/>
</dbReference>
<accession>A0A5C3EPD9</accession>
<organism evidence="2 3">
    <name type="scientific">Ustilago trichophora</name>
    <dbReference type="NCBI Taxonomy" id="86804"/>
    <lineage>
        <taxon>Eukaryota</taxon>
        <taxon>Fungi</taxon>
        <taxon>Dikarya</taxon>
        <taxon>Basidiomycota</taxon>
        <taxon>Ustilaginomycotina</taxon>
        <taxon>Ustilaginomycetes</taxon>
        <taxon>Ustilaginales</taxon>
        <taxon>Ustilaginaceae</taxon>
        <taxon>Ustilago</taxon>
    </lineage>
</organism>
<dbReference type="OrthoDB" id="3366990at2759"/>
<feature type="compositionally biased region" description="Acidic residues" evidence="1">
    <location>
        <begin position="960"/>
        <end position="971"/>
    </location>
</feature>
<reference evidence="2 3" key="1">
    <citation type="submission" date="2018-03" db="EMBL/GenBank/DDBJ databases">
        <authorList>
            <person name="Guldener U."/>
        </authorList>
    </citation>
    <scope>NUCLEOTIDE SEQUENCE [LARGE SCALE GENOMIC DNA]</scope>
    <source>
        <strain evidence="2 3">NBRC100155</strain>
    </source>
</reference>
<name>A0A5C3EPD9_9BASI</name>
<feature type="region of interest" description="Disordered" evidence="1">
    <location>
        <begin position="1072"/>
        <end position="1135"/>
    </location>
</feature>
<sequence length="1332" mass="148510">MSALASGSRRTRASLALPTPSILASATRTRDGTASRRRTITTLSRSRPDLSATDSSDLDLDNHITANIRRSFQPPETDDAISQDDIDQEALDEQLVLDQVTPRPNRRVLLEPVNLDTTQTALDRFRLRQRQGESIGRASIAGPPPANTAVSRSSERSQVTRRSRQSAPLTHASNTQRSGSRSMHTARSEMSAAPSASRRIRLSRPSAVDLDESSADDETVANTTMARPGQRLRPSLAHPDGRLDVPTIEERCAALVINAKGVLHFYMELYTRGWRSESFNDMLRNWIPFESYKTNQLLAEAQYMHHFIDIQEVNRSLRASGQPRPEGFDEAMKMANCATFVHYIHQLPSDPAQYGRYDGHSITSQDVVRAPLRNISELSDARRIFLRWILPFQWDLSDEVLNMLLDMSIQIYIHRLERIVEAVRAGEMADDVARTAISDHLIDLMSGDVVRHSLQRVKKQRRMSRAEIERMVQRYETFANVRQIDLQNMQYDYQAMRQSFSFQSMSADLTGYVRDVVREVDAGMQSSTLPLIIDRLARESSVFSASDVPDPIPASSSVIDGGDNDSSSVIAGPSQSTPKALARAAQPSQPFASQYADWLDDILDDQDTQRTSQRSRPTASSQAGNIDMLLTDTQKVGELEAMLMEPTTDDGEAVSRSSVDMDIASSPPRTAKLGARLSAALHSSRRATVRDQASLSEAIEASETSDATGILESHRNRDGPFDSPAKEKAGRLGFDSQNRLVRRTSPDQRKNQRLLDGSTAAVQESRFDSQGEEEEDVFLDNAVQGGKGRKRKAKAKAKAAAPARPDTVDEAEATPRPKRNLRSNAAQRPANRAEETATDEDQGSGDVNERQTARRKGSRSAARQLQLKQESLSPTKARAESRIEAQEVPATRRSSRLQVRIDGNPETEAEASTTRASRSRAAQDRKGDGGTIGLGRGLPNADVQTRILRTVSGRLHEEGEGADDDREDEAAEQARSRAERVNEELGATRATPDELFIGDDDEAILDRRAALDAAIAAKRHRPGTLHFYRPEADDEAIPLAGLDDGPPAEEENVDAIAMRDAEAVADILRSSNTVPSRRIGPYRPGSSRNRPLREERVPTVEEEEVDELEEEFSQSQSTRRRRRNNTTTRNEPLGQTVHVQPYKRSNLYITGHNMTGRSRWTDAETDCLLESLHELARYKKVAPKFKVYTEILKRHGVRGTQSRTLARWNNVQLKDKSRNELIRMKREGFRIPYWKRLLHPNIWKPPPPTVERRRRDETEDVPEVGEGEEVPVESEAGEDAEDPIRNDDDEQEKQAGQGEVINSDGVEVVIDGMEPVEDGAGERSSNPLRNDP</sequence>
<evidence type="ECO:0000313" key="2">
    <source>
        <dbReference type="EMBL" id="SPO32408.1"/>
    </source>
</evidence>
<feature type="compositionally biased region" description="Polar residues" evidence="1">
    <location>
        <begin position="609"/>
        <end position="624"/>
    </location>
</feature>
<feature type="region of interest" description="Disordered" evidence="1">
    <location>
        <begin position="1"/>
        <end position="37"/>
    </location>
</feature>
<feature type="compositionally biased region" description="Basic and acidic residues" evidence="1">
    <location>
        <begin position="712"/>
        <end position="730"/>
    </location>
</feature>
<feature type="compositionally biased region" description="Polar residues" evidence="1">
    <location>
        <begin position="165"/>
        <end position="185"/>
    </location>
</feature>
<feature type="compositionally biased region" description="Basic and acidic residues" evidence="1">
    <location>
        <begin position="972"/>
        <end position="983"/>
    </location>
</feature>
<feature type="compositionally biased region" description="Low complexity" evidence="1">
    <location>
        <begin position="910"/>
        <end position="920"/>
    </location>
</feature>
<dbReference type="EMBL" id="OOIN01000043">
    <property type="protein sequence ID" value="SPO32408.1"/>
    <property type="molecule type" value="Genomic_DNA"/>
</dbReference>
<evidence type="ECO:0000256" key="1">
    <source>
        <dbReference type="SAM" id="MobiDB-lite"/>
    </source>
</evidence>
<feature type="region of interest" description="Disordered" evidence="1">
    <location>
        <begin position="951"/>
        <end position="989"/>
    </location>
</feature>
<keyword evidence="3" id="KW-1185">Reference proteome</keyword>